<dbReference type="Pfam" id="PF13426">
    <property type="entry name" value="PAS_9"/>
    <property type="match status" value="2"/>
</dbReference>
<comment type="subcellular location">
    <subcellularLocation>
        <location evidence="2">Cell inner membrane</location>
        <topology evidence="2">Multi-pass membrane protein</topology>
    </subcellularLocation>
</comment>
<dbReference type="RefSeq" id="WP_168106192.1">
    <property type="nucleotide sequence ID" value="NZ_VTOX01000001.1"/>
</dbReference>
<evidence type="ECO:0000256" key="7">
    <source>
        <dbReference type="ARBA" id="ARBA00023136"/>
    </source>
</evidence>
<dbReference type="Pfam" id="PF00512">
    <property type="entry name" value="HisKA"/>
    <property type="match status" value="1"/>
</dbReference>
<accession>A0A7X6I5B4</accession>
<dbReference type="FunFam" id="3.30.565.10:FF:000006">
    <property type="entry name" value="Sensor histidine kinase WalK"/>
    <property type="match status" value="1"/>
</dbReference>
<evidence type="ECO:0000259" key="11">
    <source>
        <dbReference type="PROSITE" id="PS50112"/>
    </source>
</evidence>
<feature type="domain" description="PAS" evidence="11">
    <location>
        <begin position="409"/>
        <end position="479"/>
    </location>
</feature>
<dbReference type="InterPro" id="IPR013656">
    <property type="entry name" value="PAS_4"/>
</dbReference>
<dbReference type="InterPro" id="IPR050351">
    <property type="entry name" value="BphY/WalK/GraS-like"/>
</dbReference>
<evidence type="ECO:0000256" key="6">
    <source>
        <dbReference type="ARBA" id="ARBA00022777"/>
    </source>
</evidence>
<dbReference type="PROSITE" id="PS50112">
    <property type="entry name" value="PAS"/>
    <property type="match status" value="2"/>
</dbReference>
<dbReference type="GO" id="GO:0000156">
    <property type="term" value="F:phosphorelay response regulator activity"/>
    <property type="evidence" value="ECO:0007669"/>
    <property type="project" value="TreeGrafter"/>
</dbReference>
<dbReference type="PANTHER" id="PTHR42878">
    <property type="entry name" value="TWO-COMPONENT HISTIDINE KINASE"/>
    <property type="match status" value="1"/>
</dbReference>
<dbReference type="SUPFAM" id="SSF55874">
    <property type="entry name" value="ATPase domain of HSP90 chaperone/DNA topoisomerase II/histidine kinase"/>
    <property type="match status" value="1"/>
</dbReference>
<dbReference type="GO" id="GO:0007234">
    <property type="term" value="P:osmosensory signaling via phosphorelay pathway"/>
    <property type="evidence" value="ECO:0007669"/>
    <property type="project" value="TreeGrafter"/>
</dbReference>
<dbReference type="InterPro" id="IPR003594">
    <property type="entry name" value="HATPase_dom"/>
</dbReference>
<dbReference type="InterPro" id="IPR035965">
    <property type="entry name" value="PAS-like_dom_sf"/>
</dbReference>
<feature type="domain" description="PAS" evidence="11">
    <location>
        <begin position="29"/>
        <end position="83"/>
    </location>
</feature>
<name>A0A7X6I5B4_9BURK</name>
<dbReference type="SMART" id="SM00091">
    <property type="entry name" value="PAS"/>
    <property type="match status" value="2"/>
</dbReference>
<dbReference type="InterPro" id="IPR036097">
    <property type="entry name" value="HisK_dim/P_sf"/>
</dbReference>
<dbReference type="SUPFAM" id="SSF55785">
    <property type="entry name" value="PYP-like sensor domain (PAS domain)"/>
    <property type="match status" value="4"/>
</dbReference>
<dbReference type="InterPro" id="IPR000014">
    <property type="entry name" value="PAS"/>
</dbReference>
<dbReference type="InterPro" id="IPR001610">
    <property type="entry name" value="PAC"/>
</dbReference>
<evidence type="ECO:0000256" key="3">
    <source>
        <dbReference type="ARBA" id="ARBA00012438"/>
    </source>
</evidence>
<feature type="region of interest" description="Disordered" evidence="9">
    <location>
        <begin position="1"/>
        <end position="23"/>
    </location>
</feature>
<dbReference type="EMBL" id="VTOX01000001">
    <property type="protein sequence ID" value="NKE65171.1"/>
    <property type="molecule type" value="Genomic_DNA"/>
</dbReference>
<keyword evidence="6" id="KW-0418">Kinase</keyword>
<evidence type="ECO:0000313" key="13">
    <source>
        <dbReference type="EMBL" id="NKE65171.1"/>
    </source>
</evidence>
<feature type="domain" description="PAC" evidence="12">
    <location>
        <begin position="102"/>
        <end position="154"/>
    </location>
</feature>
<comment type="catalytic activity">
    <reaction evidence="1">
        <text>ATP + protein L-histidine = ADP + protein N-phospho-L-histidine.</text>
        <dbReference type="EC" id="2.7.13.3"/>
    </reaction>
</comment>
<keyword evidence="14" id="KW-1185">Reference proteome</keyword>
<dbReference type="PROSITE" id="PS50113">
    <property type="entry name" value="PAC"/>
    <property type="match status" value="3"/>
</dbReference>
<dbReference type="Gene3D" id="3.30.565.10">
    <property type="entry name" value="Histidine kinase-like ATPase, C-terminal domain"/>
    <property type="match status" value="1"/>
</dbReference>
<evidence type="ECO:0000256" key="8">
    <source>
        <dbReference type="SAM" id="Coils"/>
    </source>
</evidence>
<sequence length="764" mass="84168">MQSFPGSPAASPDRETDAPAAAPLDSDSAARHFASAFNHAPVGMLLLAPDGRPLRVNRAFCELAGRGEHEILAGGAALLHPGDEAGEAGERALCLAGTQSAFRSEVRLRHGRGELVWVDLSCALVRRTGGEPLHFIVQAQDIGGRKRAELALRESEARFRSLTLLSASWYWEQDAQFRFVAFEGHPQEGRWRPDSAALGLCRWDIAGLRPVDGTWAAHRLDVQAHRAFRELECVRVRPGRPPVYVSISGEPVFDEHDRFTGYRGTTRDITAAKALETHLREAQGLLHMAARMGRLGAWTYVAGQERMTWSDELCRLCEVDIGFAPTLEQASAFFAPGHRPLARSTLQRCLAVGEGFDVETPVALAGGRTRWFRLIGEAERDGDGRVLRLHGACQDITGRRLAAEHTRRQARQLTNTLERLTDGFFTLDRDWRFTYLNPEAQRLMARPRGDLLGRRITDEFPAPGAGGILAHYRRALEENTVVQAEEFYEPLDLWVQLKIYPSAEGVAVYVRDVTERVRGRQQLLQLNAQLEARVKERTAQLEIANRELEAFSYAIAHDLRAPLGAIEGFGDCLQRLAGPGLDERGRHYLRRIVAGVHHMRELTDGLLSLASLSQGSLRAKPVDLSALAHAAVAACREGAPERRAEVAIAPGLVVRGDPRLLAHVIDNLVGNAWKFTSRVACARIEVGRLEGSPATYFVRDNGAGFDEAWAGKLFKPFQRLHTQDEFEGTGIGLAIVRKVVLLHGGGVRAESVAGEGATFFFTLG</sequence>
<dbReference type="Proteomes" id="UP000521868">
    <property type="component" value="Unassembled WGS sequence"/>
</dbReference>
<dbReference type="Gene3D" id="3.30.450.20">
    <property type="entry name" value="PAS domain"/>
    <property type="match status" value="4"/>
</dbReference>
<dbReference type="Gene3D" id="1.10.287.130">
    <property type="match status" value="1"/>
</dbReference>
<organism evidence="13 14">
    <name type="scientific">Ramlibacter lithotrophicus</name>
    <dbReference type="NCBI Taxonomy" id="2606681"/>
    <lineage>
        <taxon>Bacteria</taxon>
        <taxon>Pseudomonadati</taxon>
        <taxon>Pseudomonadota</taxon>
        <taxon>Betaproteobacteria</taxon>
        <taxon>Burkholderiales</taxon>
        <taxon>Comamonadaceae</taxon>
        <taxon>Ramlibacter</taxon>
    </lineage>
</organism>
<dbReference type="GO" id="GO:0005886">
    <property type="term" value="C:plasma membrane"/>
    <property type="evidence" value="ECO:0007669"/>
    <property type="project" value="UniProtKB-SubCell"/>
</dbReference>
<evidence type="ECO:0000256" key="5">
    <source>
        <dbReference type="ARBA" id="ARBA00022679"/>
    </source>
</evidence>
<proteinExistence type="predicted"/>
<dbReference type="PANTHER" id="PTHR42878:SF15">
    <property type="entry name" value="BACTERIOPHYTOCHROME"/>
    <property type="match status" value="1"/>
</dbReference>
<dbReference type="CDD" id="cd00082">
    <property type="entry name" value="HisKA"/>
    <property type="match status" value="1"/>
</dbReference>
<keyword evidence="8" id="KW-0175">Coiled coil</keyword>
<dbReference type="InterPro" id="IPR000700">
    <property type="entry name" value="PAS-assoc_C"/>
</dbReference>
<dbReference type="CDD" id="cd00130">
    <property type="entry name" value="PAS"/>
    <property type="match status" value="3"/>
</dbReference>
<dbReference type="InterPro" id="IPR005467">
    <property type="entry name" value="His_kinase_dom"/>
</dbReference>
<protein>
    <recommendedName>
        <fullName evidence="3">histidine kinase</fullName>
        <ecNumber evidence="3">2.7.13.3</ecNumber>
    </recommendedName>
</protein>
<dbReference type="InterPro" id="IPR003661">
    <property type="entry name" value="HisK_dim/P_dom"/>
</dbReference>
<feature type="domain" description="Histidine kinase" evidence="10">
    <location>
        <begin position="554"/>
        <end position="764"/>
    </location>
</feature>
<evidence type="ECO:0000256" key="4">
    <source>
        <dbReference type="ARBA" id="ARBA00022553"/>
    </source>
</evidence>
<dbReference type="GO" id="GO:0030295">
    <property type="term" value="F:protein kinase activator activity"/>
    <property type="evidence" value="ECO:0007669"/>
    <property type="project" value="TreeGrafter"/>
</dbReference>
<dbReference type="SUPFAM" id="SSF47384">
    <property type="entry name" value="Homodimeric domain of signal transducing histidine kinase"/>
    <property type="match status" value="1"/>
</dbReference>
<keyword evidence="5" id="KW-0808">Transferase</keyword>
<feature type="domain" description="PAC" evidence="12">
    <location>
        <begin position="356"/>
        <end position="408"/>
    </location>
</feature>
<dbReference type="AlphaFoldDB" id="A0A7X6I5B4"/>
<dbReference type="SMART" id="SM00388">
    <property type="entry name" value="HisKA"/>
    <property type="match status" value="1"/>
</dbReference>
<evidence type="ECO:0000256" key="9">
    <source>
        <dbReference type="SAM" id="MobiDB-lite"/>
    </source>
</evidence>
<evidence type="ECO:0000256" key="1">
    <source>
        <dbReference type="ARBA" id="ARBA00000085"/>
    </source>
</evidence>
<evidence type="ECO:0000313" key="14">
    <source>
        <dbReference type="Proteomes" id="UP000521868"/>
    </source>
</evidence>
<dbReference type="Gene3D" id="2.10.70.100">
    <property type="match status" value="1"/>
</dbReference>
<dbReference type="Pfam" id="PF08448">
    <property type="entry name" value="PAS_4"/>
    <property type="match status" value="1"/>
</dbReference>
<feature type="domain" description="PAC" evidence="12">
    <location>
        <begin position="229"/>
        <end position="281"/>
    </location>
</feature>
<keyword evidence="4" id="KW-0597">Phosphoprotein</keyword>
<gene>
    <name evidence="13" type="ORF">RAMLITH_05010</name>
</gene>
<dbReference type="EC" id="2.7.13.3" evidence="3"/>
<feature type="coiled-coil region" evidence="8">
    <location>
        <begin position="520"/>
        <end position="547"/>
    </location>
</feature>
<dbReference type="PRINTS" id="PR00344">
    <property type="entry name" value="BCTRLSENSOR"/>
</dbReference>
<dbReference type="InterPro" id="IPR036890">
    <property type="entry name" value="HATPase_C_sf"/>
</dbReference>
<dbReference type="NCBIfam" id="TIGR00229">
    <property type="entry name" value="sensory_box"/>
    <property type="match status" value="2"/>
</dbReference>
<dbReference type="Pfam" id="PF02518">
    <property type="entry name" value="HATPase_c"/>
    <property type="match status" value="1"/>
</dbReference>
<dbReference type="SMART" id="SM00086">
    <property type="entry name" value="PAC"/>
    <property type="match status" value="3"/>
</dbReference>
<dbReference type="GO" id="GO:0000155">
    <property type="term" value="F:phosphorelay sensor kinase activity"/>
    <property type="evidence" value="ECO:0007669"/>
    <property type="project" value="InterPro"/>
</dbReference>
<evidence type="ECO:0000259" key="10">
    <source>
        <dbReference type="PROSITE" id="PS50109"/>
    </source>
</evidence>
<evidence type="ECO:0000259" key="12">
    <source>
        <dbReference type="PROSITE" id="PS50113"/>
    </source>
</evidence>
<evidence type="ECO:0000256" key="2">
    <source>
        <dbReference type="ARBA" id="ARBA00004429"/>
    </source>
</evidence>
<dbReference type="PROSITE" id="PS50109">
    <property type="entry name" value="HIS_KIN"/>
    <property type="match status" value="1"/>
</dbReference>
<dbReference type="InterPro" id="IPR004358">
    <property type="entry name" value="Sig_transdc_His_kin-like_C"/>
</dbReference>
<reference evidence="13 14" key="1">
    <citation type="journal article" date="2020" name="Nature">
        <title>Bacterial chemolithoautotrophy via manganese oxidation.</title>
        <authorList>
            <person name="Yu H."/>
            <person name="Leadbetter J.R."/>
        </authorList>
    </citation>
    <scope>NUCLEOTIDE SEQUENCE [LARGE SCALE GENOMIC DNA]</scope>
    <source>
        <strain evidence="13 14">RBP-1</strain>
    </source>
</reference>
<dbReference type="SMART" id="SM00387">
    <property type="entry name" value="HATPase_c"/>
    <property type="match status" value="1"/>
</dbReference>
<comment type="caution">
    <text evidence="13">The sequence shown here is derived from an EMBL/GenBank/DDBJ whole genome shotgun (WGS) entry which is preliminary data.</text>
</comment>
<keyword evidence="7" id="KW-0472">Membrane</keyword>